<dbReference type="Proteomes" id="UP000289260">
    <property type="component" value="Chromosome"/>
</dbReference>
<dbReference type="GO" id="GO:0046872">
    <property type="term" value="F:metal ion binding"/>
    <property type="evidence" value="ECO:0007669"/>
    <property type="project" value="UniProtKB-KW"/>
</dbReference>
<keyword evidence="5" id="KW-0479">Metal-binding</keyword>
<name>A0A4P6KGG9_9MICO</name>
<dbReference type="Gene3D" id="3.40.50.10420">
    <property type="entry name" value="NagB/RpiA/CoA transferase-like"/>
    <property type="match status" value="1"/>
</dbReference>
<dbReference type="PANTHER" id="PTHR23407">
    <property type="entry name" value="ATPASE INHIBITOR/5-FORMYLTETRAHYDROFOLATE CYCLO-LIGASE"/>
    <property type="match status" value="1"/>
</dbReference>
<feature type="binding site" evidence="4">
    <location>
        <position position="63"/>
    </location>
    <ligand>
        <name>substrate</name>
    </ligand>
</feature>
<dbReference type="SUPFAM" id="SSF100950">
    <property type="entry name" value="NagB/RpiA/CoA transferase-like"/>
    <property type="match status" value="1"/>
</dbReference>
<evidence type="ECO:0000256" key="5">
    <source>
        <dbReference type="RuleBase" id="RU361279"/>
    </source>
</evidence>
<reference evidence="7 8" key="1">
    <citation type="submission" date="2019-02" db="EMBL/GenBank/DDBJ databases">
        <authorList>
            <person name="Sun L."/>
            <person name="Pan D."/>
            <person name="Wu X."/>
        </authorList>
    </citation>
    <scope>NUCLEOTIDE SEQUENCE [LARGE SCALE GENOMIC DNA]</scope>
    <source>
        <strain evidence="7 8">JW-1</strain>
    </source>
</reference>
<sequence length="210" mass="22002">MGEQPNADEATKREVRAAVRTRRRRMSDGDRAAAAAALTTRLVDLVERSGARTVTGFASLPDEPDTGGFLAWAATHDVAVLLPVVRPSGQLDWVPSTGRLAPGPLGIPEPLGDPVDADALARVDLMLIPACAVDRRGVRLGWGGGYFDRLLGGLAPRPPVYAVVFDEDLLPRLPREAHDVPVDGVVTPSGVRRLGAFGGPGPAPDPGNTG</sequence>
<evidence type="ECO:0000256" key="4">
    <source>
        <dbReference type="PIRSR" id="PIRSR006806-1"/>
    </source>
</evidence>
<evidence type="ECO:0000313" key="8">
    <source>
        <dbReference type="Proteomes" id="UP000289260"/>
    </source>
</evidence>
<feature type="region of interest" description="Disordered" evidence="6">
    <location>
        <begin position="1"/>
        <end position="26"/>
    </location>
</feature>
<dbReference type="InterPro" id="IPR024185">
    <property type="entry name" value="FTHF_cligase-like_sf"/>
</dbReference>
<dbReference type="PIRSF" id="PIRSF006806">
    <property type="entry name" value="FTHF_cligase"/>
    <property type="match status" value="1"/>
</dbReference>
<evidence type="ECO:0000256" key="1">
    <source>
        <dbReference type="ARBA" id="ARBA00010638"/>
    </source>
</evidence>
<dbReference type="Pfam" id="PF01812">
    <property type="entry name" value="5-FTHF_cyc-lig"/>
    <property type="match status" value="1"/>
</dbReference>
<dbReference type="InterPro" id="IPR002698">
    <property type="entry name" value="FTHF_cligase"/>
</dbReference>
<dbReference type="OrthoDB" id="3242798at2"/>
<comment type="cofactor">
    <cofactor evidence="5">
        <name>Mg(2+)</name>
        <dbReference type="ChEBI" id="CHEBI:18420"/>
    </cofactor>
</comment>
<evidence type="ECO:0000256" key="3">
    <source>
        <dbReference type="ARBA" id="ARBA00022840"/>
    </source>
</evidence>
<keyword evidence="7" id="KW-0436">Ligase</keyword>
<keyword evidence="2 4" id="KW-0547">Nucleotide-binding</keyword>
<protein>
    <recommendedName>
        <fullName evidence="5">5-formyltetrahydrofolate cyclo-ligase</fullName>
        <ecNumber evidence="5">6.3.3.2</ecNumber>
    </recommendedName>
</protein>
<dbReference type="PANTHER" id="PTHR23407:SF1">
    <property type="entry name" value="5-FORMYLTETRAHYDROFOLATE CYCLO-LIGASE"/>
    <property type="match status" value="1"/>
</dbReference>
<organism evidence="7 8">
    <name type="scientific">Leucobacter triazinivorans</name>
    <dbReference type="NCBI Taxonomy" id="1784719"/>
    <lineage>
        <taxon>Bacteria</taxon>
        <taxon>Bacillati</taxon>
        <taxon>Actinomycetota</taxon>
        <taxon>Actinomycetes</taxon>
        <taxon>Micrococcales</taxon>
        <taxon>Microbacteriaceae</taxon>
        <taxon>Leucobacter</taxon>
    </lineage>
</organism>
<dbReference type="KEGG" id="ltr:EVS81_12295"/>
<evidence type="ECO:0000313" key="7">
    <source>
        <dbReference type="EMBL" id="QBE49516.1"/>
    </source>
</evidence>
<comment type="catalytic activity">
    <reaction evidence="5">
        <text>(6S)-5-formyl-5,6,7,8-tetrahydrofolate + ATP = (6R)-5,10-methenyltetrahydrofolate + ADP + phosphate</text>
        <dbReference type="Rhea" id="RHEA:10488"/>
        <dbReference type="ChEBI" id="CHEBI:30616"/>
        <dbReference type="ChEBI" id="CHEBI:43474"/>
        <dbReference type="ChEBI" id="CHEBI:57455"/>
        <dbReference type="ChEBI" id="CHEBI:57457"/>
        <dbReference type="ChEBI" id="CHEBI:456216"/>
        <dbReference type="EC" id="6.3.3.2"/>
    </reaction>
</comment>
<dbReference type="EMBL" id="CP035806">
    <property type="protein sequence ID" value="QBE49516.1"/>
    <property type="molecule type" value="Genomic_DNA"/>
</dbReference>
<dbReference type="GO" id="GO:0030272">
    <property type="term" value="F:5-formyltetrahydrofolate cyclo-ligase activity"/>
    <property type="evidence" value="ECO:0007669"/>
    <property type="project" value="UniProtKB-EC"/>
</dbReference>
<dbReference type="RefSeq" id="WP_130110643.1">
    <property type="nucleotide sequence ID" value="NZ_CP035806.1"/>
</dbReference>
<proteinExistence type="inferred from homology"/>
<dbReference type="GO" id="GO:0005524">
    <property type="term" value="F:ATP binding"/>
    <property type="evidence" value="ECO:0007669"/>
    <property type="project" value="UniProtKB-KW"/>
</dbReference>
<evidence type="ECO:0000256" key="6">
    <source>
        <dbReference type="SAM" id="MobiDB-lite"/>
    </source>
</evidence>
<dbReference type="AlphaFoldDB" id="A0A4P6KGG9"/>
<keyword evidence="8" id="KW-1185">Reference proteome</keyword>
<dbReference type="NCBIfam" id="TIGR02727">
    <property type="entry name" value="MTHFS_bact"/>
    <property type="match status" value="1"/>
</dbReference>
<gene>
    <name evidence="7" type="ORF">EVS81_12295</name>
</gene>
<accession>A0A4P6KGG9</accession>
<keyword evidence="5" id="KW-0460">Magnesium</keyword>
<feature type="binding site" evidence="4">
    <location>
        <begin position="12"/>
        <end position="16"/>
    </location>
    <ligand>
        <name>ATP</name>
        <dbReference type="ChEBI" id="CHEBI:30616"/>
    </ligand>
</feature>
<dbReference type="EC" id="6.3.3.2" evidence="5"/>
<dbReference type="GO" id="GO:0009396">
    <property type="term" value="P:folic acid-containing compound biosynthetic process"/>
    <property type="evidence" value="ECO:0007669"/>
    <property type="project" value="TreeGrafter"/>
</dbReference>
<evidence type="ECO:0000256" key="2">
    <source>
        <dbReference type="ARBA" id="ARBA00022741"/>
    </source>
</evidence>
<dbReference type="GO" id="GO:0035999">
    <property type="term" value="P:tetrahydrofolate interconversion"/>
    <property type="evidence" value="ECO:0007669"/>
    <property type="project" value="TreeGrafter"/>
</dbReference>
<dbReference type="InterPro" id="IPR037171">
    <property type="entry name" value="NagB/RpiA_transferase-like"/>
</dbReference>
<comment type="similarity">
    <text evidence="1 5">Belongs to the 5-formyltetrahydrofolate cyclo-ligase family.</text>
</comment>
<keyword evidence="3 4" id="KW-0067">ATP-binding</keyword>